<dbReference type="Gramene" id="KCW45667">
    <property type="protein sequence ID" value="KCW45667"/>
    <property type="gene ID" value="EUGRSUZ_L00568"/>
</dbReference>
<reference evidence="8" key="3">
    <citation type="submission" date="2023-04" db="EMBL/GenBank/DDBJ databases">
        <title>WGS assembly of Eucalyptus grandis.</title>
        <authorList>
            <person name="Myburg A."/>
            <person name="Grattapaglia D."/>
            <person name="Tuskan G."/>
            <person name="Hellsten U."/>
            <person name="Hayes R."/>
            <person name="Grimwood J."/>
            <person name="Jenkins J."/>
            <person name="Lindquist E."/>
            <person name="Tice H."/>
            <person name="Bauer D."/>
            <person name="Goodstein D."/>
            <person name="Dubchak I."/>
            <person name="Poliakov A."/>
            <person name="Mizrachi E."/>
            <person name="Kullan A."/>
            <person name="Hussey S."/>
            <person name="Pinard D."/>
            <person name="Van D."/>
            <person name="Singh P."/>
            <person name="Van J."/>
            <person name="Silva-Junior O."/>
            <person name="Togawa R."/>
            <person name="Pappas M."/>
            <person name="Faria D."/>
            <person name="Sansaloni C."/>
            <person name="Petroli C."/>
            <person name="Yang X."/>
            <person name="Ranjan P."/>
            <person name="Tschaplinski T."/>
            <person name="Ye C."/>
            <person name="Li T."/>
            <person name="Sterck L."/>
            <person name="Vanneste K."/>
            <person name="Murat F."/>
            <person name="Soler M."/>
            <person name="Clemente H."/>
            <person name="Saidi N."/>
            <person name="Cassan-Wang H."/>
            <person name="Dunand C."/>
            <person name="Hefer C."/>
            <person name="Bornberg-Bauer E."/>
            <person name="Kersting A."/>
            <person name="Vining K."/>
            <person name="Amarasinghe V."/>
            <person name="Ranik M."/>
            <person name="Naithani S."/>
            <person name="Elser J."/>
            <person name="Boyd A."/>
            <person name="Liston A."/>
            <person name="Spatafora J."/>
            <person name="Dharmwardhana P."/>
            <person name="Raja R."/>
            <person name="Sullivan C."/>
            <person name="Romanel E."/>
            <person name="Alves-Ferreira M."/>
            <person name="Kulheim C."/>
            <person name="Foley W."/>
            <person name="Carocha V."/>
            <person name="Paiva J."/>
            <person name="Kudrna D."/>
            <person name="Brommonschenkel S."/>
            <person name="Pasquali G."/>
            <person name="Byrne M."/>
            <person name="Rigault P."/>
            <person name="Tibbits J."/>
            <person name="Spokevicius A."/>
            <person name="Jones R."/>
            <person name="Steane D."/>
            <person name="Vaillancourt R."/>
            <person name="Potts B."/>
            <person name="Joubert F."/>
            <person name="Barry K."/>
            <person name="Pappas G."/>
            <person name="Strauss S."/>
            <person name="Jaiswal P."/>
            <person name="Grima-Pettenati J."/>
            <person name="Salse J."/>
            <person name="Van D."/>
            <person name="Rokhsar D."/>
            <person name="Schmutz J."/>
        </authorList>
    </citation>
    <scope>NUCLEOTIDE SEQUENCE</scope>
    <source>
        <tissue evidence="8">Leaf extractions</tissue>
    </source>
</reference>
<evidence type="ECO:0000256" key="5">
    <source>
        <dbReference type="ARBA" id="ARBA00022989"/>
    </source>
</evidence>
<reference evidence="8" key="4">
    <citation type="submission" date="2023-07" db="EMBL/GenBank/DDBJ databases">
        <authorList>
            <person name="Myburg A.A."/>
            <person name="Grattapaglia D."/>
            <person name="Tuskan G.A."/>
            <person name="Hellsten U."/>
            <person name="Hayes R.D."/>
            <person name="Grimwood J."/>
            <person name="Jenkins J."/>
            <person name="Lindquist E."/>
            <person name="Tice H."/>
            <person name="Bauer D."/>
            <person name="Goodstein D.M."/>
            <person name="Dubchak I."/>
            <person name="Poliakov A."/>
            <person name="Mizrachi E."/>
            <person name="Kullan A.R."/>
            <person name="Hussey S.G."/>
            <person name="Pinard D."/>
            <person name="Van D.M."/>
            <person name="Singh P."/>
            <person name="Van J.I."/>
            <person name="Silva-Junior O.B."/>
            <person name="Togawa R.C."/>
            <person name="Pappas M.R."/>
            <person name="Faria D.A."/>
            <person name="Sansaloni C.P."/>
            <person name="Petroli C.D."/>
            <person name="Yang X."/>
            <person name="Ranjan P."/>
            <person name="Tschaplinski T.J."/>
            <person name="Ye C.Y."/>
            <person name="Li T."/>
            <person name="Sterck L."/>
            <person name="Vanneste K."/>
            <person name="Murat F."/>
            <person name="Soler M."/>
            <person name="Clemente H.S."/>
            <person name="Saidi N."/>
            <person name="Cassan-Wang H."/>
            <person name="Dunand C."/>
            <person name="Hefer C.A."/>
            <person name="Bornberg-Bauer E."/>
            <person name="Kersting A.R."/>
            <person name="Vining K."/>
            <person name="Amarasinghe V."/>
            <person name="Ranik M."/>
            <person name="Naithani S."/>
            <person name="Elser J."/>
            <person name="Boyd A.E."/>
            <person name="Liston A."/>
            <person name="Spatafora J.W."/>
            <person name="Dharmwardhana P."/>
            <person name="Raja R."/>
            <person name="Sullivan C."/>
            <person name="Romanel E."/>
            <person name="Alves-Ferreira M."/>
            <person name="Kulheim C."/>
            <person name="Foley W."/>
            <person name="Carocha V."/>
            <person name="Paiva J."/>
            <person name="Kudrna D."/>
            <person name="Brommonschenkel S.H."/>
            <person name="Pasquali G."/>
            <person name="Byrne M."/>
            <person name="Rigault P."/>
            <person name="Tibbits J."/>
            <person name="Spokevicius A."/>
            <person name="Jones R.C."/>
            <person name="Steane D.A."/>
            <person name="Vaillancourt R.E."/>
            <person name="Potts B.M."/>
            <person name="Joubert F."/>
            <person name="Barry K."/>
            <person name="Pappas G.J."/>
            <person name="Strauss S.H."/>
            <person name="Jaiswal P."/>
            <person name="Grima-Pettenati J."/>
            <person name="Salse J."/>
            <person name="Van D.P."/>
            <person name="Rokhsar D.S."/>
            <person name="Schmutz J."/>
        </authorList>
    </citation>
    <scope>NUCLEOTIDE SEQUENCE</scope>
    <source>
        <tissue evidence="8">Leaf extractions</tissue>
    </source>
</reference>
<evidence type="ECO:0000256" key="3">
    <source>
        <dbReference type="ARBA" id="ARBA00022692"/>
    </source>
</evidence>
<dbReference type="AlphaFoldDB" id="A0A058ZV59"/>
<keyword evidence="2" id="KW-0723">Serine/threonine-protein kinase</keyword>
<keyword evidence="2" id="KW-0808">Transferase</keyword>
<dbReference type="InParanoid" id="A0A058ZV59"/>
<evidence type="ECO:0008006" key="11">
    <source>
        <dbReference type="Google" id="ProtNLM"/>
    </source>
</evidence>
<keyword evidence="10" id="KW-1185">Reference proteome</keyword>
<evidence type="ECO:0000256" key="2">
    <source>
        <dbReference type="ARBA" id="ARBA00022527"/>
    </source>
</evidence>
<accession>A0A058ZV59</accession>
<protein>
    <recommendedName>
        <fullName evidence="11">Serine-threonine/tyrosine-protein kinase catalytic domain-containing protein</fullName>
    </recommendedName>
</protein>
<evidence type="ECO:0000313" key="10">
    <source>
        <dbReference type="Proteomes" id="UP000030711"/>
    </source>
</evidence>
<keyword evidence="2" id="KW-0418">Kinase</keyword>
<gene>
    <name evidence="9" type="ORF">EUGRSUZ_L00568</name>
</gene>
<sequence>MTNLFKEKLGQVGYGYVYKEKLHGHLMIVKLLSKLKGDGEEFTKPKGLVSEYMPVGSMKKLVETQIFADF</sequence>
<dbReference type="Proteomes" id="UP000030711">
    <property type="component" value="Unassembled WGS sequence"/>
</dbReference>
<keyword evidence="7" id="KW-0325">Glycoprotein</keyword>
<dbReference type="InterPro" id="IPR045874">
    <property type="entry name" value="LRK10/LRL21-25-like"/>
</dbReference>
<dbReference type="EMBL" id="MU848275">
    <property type="protein sequence ID" value="KAK2633107.1"/>
    <property type="molecule type" value="Genomic_DNA"/>
</dbReference>
<evidence type="ECO:0000256" key="4">
    <source>
        <dbReference type="ARBA" id="ARBA00022729"/>
    </source>
</evidence>
<dbReference type="EMBL" id="KK198787">
    <property type="protein sequence ID" value="KCW45667.1"/>
    <property type="molecule type" value="Genomic_DNA"/>
</dbReference>
<keyword evidence="5" id="KW-1133">Transmembrane helix</keyword>
<proteinExistence type="predicted"/>
<evidence type="ECO:0000256" key="1">
    <source>
        <dbReference type="ARBA" id="ARBA00004479"/>
    </source>
</evidence>
<organism evidence="9">
    <name type="scientific">Eucalyptus grandis</name>
    <name type="common">Flooded gum</name>
    <dbReference type="NCBI Taxonomy" id="71139"/>
    <lineage>
        <taxon>Eukaryota</taxon>
        <taxon>Viridiplantae</taxon>
        <taxon>Streptophyta</taxon>
        <taxon>Embryophyta</taxon>
        <taxon>Tracheophyta</taxon>
        <taxon>Spermatophyta</taxon>
        <taxon>Magnoliopsida</taxon>
        <taxon>eudicotyledons</taxon>
        <taxon>Gunneridae</taxon>
        <taxon>Pentapetalae</taxon>
        <taxon>rosids</taxon>
        <taxon>malvids</taxon>
        <taxon>Myrtales</taxon>
        <taxon>Myrtaceae</taxon>
        <taxon>Myrtoideae</taxon>
        <taxon>Eucalypteae</taxon>
        <taxon>Eucalyptus</taxon>
    </lineage>
</organism>
<evidence type="ECO:0000256" key="7">
    <source>
        <dbReference type="ARBA" id="ARBA00023180"/>
    </source>
</evidence>
<keyword evidence="3" id="KW-0812">Transmembrane</keyword>
<dbReference type="GO" id="GO:0004674">
    <property type="term" value="F:protein serine/threonine kinase activity"/>
    <property type="evidence" value="ECO:0007669"/>
    <property type="project" value="UniProtKB-KW"/>
</dbReference>
<keyword evidence="6" id="KW-0472">Membrane</keyword>
<dbReference type="PANTHER" id="PTHR27009">
    <property type="entry name" value="RUST RESISTANCE KINASE LR10-RELATED"/>
    <property type="match status" value="1"/>
</dbReference>
<evidence type="ECO:0000313" key="9">
    <source>
        <dbReference type="EMBL" id="KCW45667.1"/>
    </source>
</evidence>
<evidence type="ECO:0000256" key="6">
    <source>
        <dbReference type="ARBA" id="ARBA00023136"/>
    </source>
</evidence>
<dbReference type="GO" id="GO:0016020">
    <property type="term" value="C:membrane"/>
    <property type="evidence" value="ECO:0007669"/>
    <property type="project" value="UniProtKB-SubCell"/>
</dbReference>
<reference evidence="8" key="2">
    <citation type="journal article" date="2014" name="Nature">
        <title>The genome of Eucalyptus grandis.</title>
        <authorList>
            <person name="Myburg A.A."/>
            <person name="Grattapaglia D."/>
            <person name="Tuskan G.A."/>
            <person name="Hellsten U."/>
            <person name="Hayes R.D."/>
            <person name="Grimwood J."/>
            <person name="Jenkins J."/>
            <person name="Lindquist E."/>
            <person name="Tice H."/>
            <person name="Bauer D."/>
            <person name="Goodstein D.M."/>
            <person name="Dubchak I."/>
            <person name="Poliakov A."/>
            <person name="Mizrachi E."/>
            <person name="Kullan A.R."/>
            <person name="Hussey S.G."/>
            <person name="Pinard D."/>
            <person name="van der Merwe K."/>
            <person name="Singh P."/>
            <person name="van Jaarsveld I."/>
            <person name="Silva-Junior O.B."/>
            <person name="Togawa R.C."/>
            <person name="Pappas M.R."/>
            <person name="Faria D.A."/>
            <person name="Sansaloni C.P."/>
            <person name="Petroli C.D."/>
            <person name="Yang X."/>
            <person name="Ranjan P."/>
            <person name="Tschaplinski T.J."/>
            <person name="Ye C.Y."/>
            <person name="Li T."/>
            <person name="Sterck L."/>
            <person name="Vanneste K."/>
            <person name="Murat F."/>
            <person name="Soler M."/>
            <person name="Clemente H.S."/>
            <person name="Saidi N."/>
            <person name="Cassan-Wang H."/>
            <person name="Dunand C."/>
            <person name="Hefer C.A."/>
            <person name="Bornberg-Bauer E."/>
            <person name="Kersting A.R."/>
            <person name="Vining K."/>
            <person name="Amarasinghe V."/>
            <person name="Ranik M."/>
            <person name="Naithani S."/>
            <person name="Elser J."/>
            <person name="Boyd A.E."/>
            <person name="Liston A."/>
            <person name="Spatafora J.W."/>
            <person name="Dharmwardhana P."/>
            <person name="Raja R."/>
            <person name="Sullivan C."/>
            <person name="Romanel E."/>
            <person name="Alves-Ferreira M."/>
            <person name="Kulheim C."/>
            <person name="Foley W."/>
            <person name="Carocha V."/>
            <person name="Paiva J."/>
            <person name="Kudrna D."/>
            <person name="Brommonschenkel S.H."/>
            <person name="Pasquali G."/>
            <person name="Byrne M."/>
            <person name="Rigault P."/>
            <person name="Tibbits J."/>
            <person name="Spokevicius A."/>
            <person name="Jones R.C."/>
            <person name="Steane D.A."/>
            <person name="Vaillancourt R.E."/>
            <person name="Potts B.M."/>
            <person name="Joubert F."/>
            <person name="Barry K."/>
            <person name="Pappas G.J."/>
            <person name="Strauss S.H."/>
            <person name="Jaiswal P."/>
            <person name="Grima-Pettenati J."/>
            <person name="Salse J."/>
            <person name="Van de Peer Y."/>
            <person name="Rokhsar D.S."/>
            <person name="Schmutz J."/>
        </authorList>
    </citation>
    <scope>NUCLEOTIDE SEQUENCE</scope>
    <source>
        <tissue evidence="8">Leaf extractions</tissue>
    </source>
</reference>
<evidence type="ECO:0000313" key="8">
    <source>
        <dbReference type="EMBL" id="KAK2633107.1"/>
    </source>
</evidence>
<keyword evidence="4" id="KW-0732">Signal</keyword>
<reference evidence="9" key="1">
    <citation type="submission" date="2013-07" db="EMBL/GenBank/DDBJ databases">
        <title>The genome of Eucalyptus grandis.</title>
        <authorList>
            <person name="Schmutz J."/>
            <person name="Hayes R."/>
            <person name="Myburg A."/>
            <person name="Tuskan G."/>
            <person name="Grattapaglia D."/>
            <person name="Rokhsar D.S."/>
        </authorList>
    </citation>
    <scope>NUCLEOTIDE SEQUENCE</scope>
    <source>
        <tissue evidence="9">Leaf extractions</tissue>
    </source>
</reference>
<comment type="subcellular location">
    <subcellularLocation>
        <location evidence="1">Membrane</location>
        <topology evidence="1">Single-pass type I membrane protein</topology>
    </subcellularLocation>
</comment>
<name>A0A058ZV59_EUCGR</name>